<accession>A0ABQ5M8T7</accession>
<keyword evidence="1" id="KW-0472">Membrane</keyword>
<keyword evidence="1" id="KW-0812">Transmembrane</keyword>
<evidence type="ECO:0000256" key="1">
    <source>
        <dbReference type="SAM" id="Phobius"/>
    </source>
</evidence>
<keyword evidence="1" id="KW-1133">Transmembrane helix</keyword>
<organism evidence="2 3">
    <name type="scientific">Lacrimispora amygdalina</name>
    <dbReference type="NCBI Taxonomy" id="253257"/>
    <lineage>
        <taxon>Bacteria</taxon>
        <taxon>Bacillati</taxon>
        <taxon>Bacillota</taxon>
        <taxon>Clostridia</taxon>
        <taxon>Lachnospirales</taxon>
        <taxon>Lachnospiraceae</taxon>
        <taxon>Lacrimispora</taxon>
    </lineage>
</organism>
<dbReference type="EMBL" id="BRPJ01000051">
    <property type="protein sequence ID" value="GLB30991.1"/>
    <property type="molecule type" value="Genomic_DNA"/>
</dbReference>
<keyword evidence="3" id="KW-1185">Reference proteome</keyword>
<reference evidence="2 3" key="1">
    <citation type="journal article" date="2024" name="Int. J. Syst. Evol. Microbiol.">
        <title>Lacrimispora brassicae sp. nov. isolated from fermented cabbage, and proposal of Clostridium indicum Gundawar et al. 2019 and Clostridium methoxybenzovorans Mechichi et al. 1999 as heterotypic synonyms of Lacrimispora amygdalina (Parshina et al. 2003) Haas and Blanchard 2020 and Lacrimispora indolis (McClung and McCoy 1957) Haas and Blanchard 2020, respectively.</title>
        <authorList>
            <person name="Kobayashi H."/>
            <person name="Tanizawa Y."/>
            <person name="Sakamoto M."/>
            <person name="Ohkuma M."/>
            <person name="Tohno M."/>
        </authorList>
    </citation>
    <scope>NUCLEOTIDE SEQUENCE [LARGE SCALE GENOMIC DNA]</scope>
    <source>
        <strain evidence="2 3">DSM 12857</strain>
    </source>
</reference>
<proteinExistence type="predicted"/>
<feature type="transmembrane region" description="Helical" evidence="1">
    <location>
        <begin position="165"/>
        <end position="182"/>
    </location>
</feature>
<dbReference type="Proteomes" id="UP001419084">
    <property type="component" value="Unassembled WGS sequence"/>
</dbReference>
<dbReference type="RefSeq" id="WP_346065554.1">
    <property type="nucleotide sequence ID" value="NZ_BRPJ01000051.1"/>
</dbReference>
<evidence type="ECO:0000313" key="3">
    <source>
        <dbReference type="Proteomes" id="UP001419084"/>
    </source>
</evidence>
<protein>
    <submittedName>
        <fullName evidence="2">Uncharacterized protein</fullName>
    </submittedName>
</protein>
<gene>
    <name evidence="2" type="ORF">LAD12857_29140</name>
</gene>
<sequence>MTLEDITVSLITGVVSSVLVSKIFLIYQETKDLYNSLINRNFVLTIKSNFLGMEKPEMYRIVYPNEKDDSKIRKYYYAKMAEDIAAYTRVQPLITREDIDSDLRDIYDAYKMGILDLKVAVTKGLDLDTVNEQVRAITQADKELEENRKKYFLSKCMGNLFADNVTRTILCLIFLTIVLNFIQKMIF</sequence>
<evidence type="ECO:0000313" key="2">
    <source>
        <dbReference type="EMBL" id="GLB30991.1"/>
    </source>
</evidence>
<name>A0ABQ5M8T7_9FIRM</name>
<comment type="caution">
    <text evidence="2">The sequence shown here is derived from an EMBL/GenBank/DDBJ whole genome shotgun (WGS) entry which is preliminary data.</text>
</comment>